<comment type="cofactor">
    <cofactor evidence="1">
        <name>[4Fe-4S] cluster</name>
        <dbReference type="ChEBI" id="CHEBI:49883"/>
    </cofactor>
</comment>
<dbReference type="PANTHER" id="PTHR43409">
    <property type="entry name" value="ANAEROBIC MAGNESIUM-PROTOPORPHYRIN IX MONOMETHYL ESTER CYCLASE-RELATED"/>
    <property type="match status" value="1"/>
</dbReference>
<keyword evidence="4" id="KW-0949">S-adenosyl-L-methionine</keyword>
<evidence type="ECO:0000256" key="1">
    <source>
        <dbReference type="ARBA" id="ARBA00001966"/>
    </source>
</evidence>
<evidence type="ECO:0000256" key="5">
    <source>
        <dbReference type="ARBA" id="ARBA00022723"/>
    </source>
</evidence>
<evidence type="ECO:0000313" key="10">
    <source>
        <dbReference type="EMBL" id="HIK00684.1"/>
    </source>
</evidence>
<evidence type="ECO:0000259" key="8">
    <source>
        <dbReference type="PROSITE" id="PS51332"/>
    </source>
</evidence>
<keyword evidence="6" id="KW-0408">Iron</keyword>
<keyword evidence="3" id="KW-0808">Transferase</keyword>
<reference evidence="10 11" key="1">
    <citation type="journal article" name="Nat. Commun.">
        <title>Undinarchaeota illuminate DPANN phylogeny and the impact of gene transfer on archaeal evolution.</title>
        <authorList>
            <person name="Dombrowski N."/>
            <person name="Williams T.A."/>
            <person name="Sun J."/>
            <person name="Woodcroft B.J."/>
            <person name="Lee J.H."/>
            <person name="Minh B.Q."/>
            <person name="Rinke C."/>
            <person name="Spang A."/>
        </authorList>
    </citation>
    <scope>NUCLEOTIDE SEQUENCE [LARGE SCALE GENOMIC DNA]</scope>
    <source>
        <strain evidence="10">MAG_bin1129</strain>
    </source>
</reference>
<dbReference type="InterPro" id="IPR034466">
    <property type="entry name" value="Methyltransferase_Class_B"/>
</dbReference>
<evidence type="ECO:0000256" key="4">
    <source>
        <dbReference type="ARBA" id="ARBA00022691"/>
    </source>
</evidence>
<dbReference type="Gene3D" id="3.80.30.20">
    <property type="entry name" value="tm_1862 like domain"/>
    <property type="match status" value="1"/>
</dbReference>
<dbReference type="InterPro" id="IPR006158">
    <property type="entry name" value="Cobalamin-bd"/>
</dbReference>
<dbReference type="Proteomes" id="UP000646946">
    <property type="component" value="Unassembled WGS sequence"/>
</dbReference>
<evidence type="ECO:0000256" key="7">
    <source>
        <dbReference type="ARBA" id="ARBA00023014"/>
    </source>
</evidence>
<dbReference type="InterPro" id="IPR058240">
    <property type="entry name" value="rSAM_sf"/>
</dbReference>
<accession>A0A832XGX4</accession>
<dbReference type="InterPro" id="IPR051198">
    <property type="entry name" value="BchE-like"/>
</dbReference>
<feature type="domain" description="Radical SAM core" evidence="9">
    <location>
        <begin position="187"/>
        <end position="413"/>
    </location>
</feature>
<dbReference type="EMBL" id="DVAB01000033">
    <property type="protein sequence ID" value="HIK00684.1"/>
    <property type="molecule type" value="Genomic_DNA"/>
</dbReference>
<dbReference type="CDD" id="cd02068">
    <property type="entry name" value="radical_SAM_B12_BD"/>
    <property type="match status" value="1"/>
</dbReference>
<dbReference type="Pfam" id="PF02310">
    <property type="entry name" value="B12-binding"/>
    <property type="match status" value="1"/>
</dbReference>
<dbReference type="SFLD" id="SFLDG01123">
    <property type="entry name" value="methyltransferase_(Class_B)"/>
    <property type="match status" value="1"/>
</dbReference>
<dbReference type="SUPFAM" id="SSF102114">
    <property type="entry name" value="Radical SAM enzymes"/>
    <property type="match status" value="1"/>
</dbReference>
<dbReference type="GO" id="GO:0003824">
    <property type="term" value="F:catalytic activity"/>
    <property type="evidence" value="ECO:0007669"/>
    <property type="project" value="InterPro"/>
</dbReference>
<keyword evidence="11" id="KW-1185">Reference proteome</keyword>
<dbReference type="Gene3D" id="3.40.50.280">
    <property type="entry name" value="Cobalamin-binding domain"/>
    <property type="match status" value="1"/>
</dbReference>
<name>A0A832XGX4_9ARCH</name>
<sequence length="486" mass="56203">MSSDIVLVYPRTGFDIKTVSLELPLAVLAAATFVDRDGYKVKIIDQRMDPDWEKTLRSELKNGTLFVGLSSITGDQIHYCLDAAKIIREVNPDLPIVWGGIHPTLLPIQTVESEYVDLVVKGEGEQPLLDIANILNKGENGQKLKDIRGVTAKVDGKIYNNPEAPNLNVEELPFLPYHLLDMKEYIKAFGGAVSFLASRGCPFQCTYCCNPFLSQRRWRMMSPKKTLEELEFIRSKWHFDKVKFNDEHFFVDKNRVYGIAEGINDQYSWEAQTRLDTVAYIDYEKLSKTGLYQIQPGLESGNPRILKLIKKEVTLENIIRYNKMLAHTGIVCTYNFMTGFPTETIGEIKETIRMSLKLLDDNPNSEIAAFYIFTPYPGTEAYDLALENGFRPPTTLEGWSKFSRQQLLTPWIQDKRELMENLAITSKFVDQRRIARLFAKTWIPKFVPKLLGKLYRHRWDRENFKMTWDIKLLEWVIEKRVNIFTN</sequence>
<evidence type="ECO:0000256" key="6">
    <source>
        <dbReference type="ARBA" id="ARBA00023004"/>
    </source>
</evidence>
<dbReference type="PROSITE" id="PS51332">
    <property type="entry name" value="B12_BINDING"/>
    <property type="match status" value="1"/>
</dbReference>
<dbReference type="GO" id="GO:0046872">
    <property type="term" value="F:metal ion binding"/>
    <property type="evidence" value="ECO:0007669"/>
    <property type="project" value="UniProtKB-KW"/>
</dbReference>
<dbReference type="SFLD" id="SFLDG01082">
    <property type="entry name" value="B12-binding_domain_containing"/>
    <property type="match status" value="1"/>
</dbReference>
<keyword evidence="2" id="KW-0489">Methyltransferase</keyword>
<keyword evidence="7" id="KW-0411">Iron-sulfur</keyword>
<evidence type="ECO:0000313" key="11">
    <source>
        <dbReference type="Proteomes" id="UP000646946"/>
    </source>
</evidence>
<dbReference type="SMART" id="SM00729">
    <property type="entry name" value="Elp3"/>
    <property type="match status" value="1"/>
</dbReference>
<dbReference type="InterPro" id="IPR036724">
    <property type="entry name" value="Cobalamin-bd_sf"/>
</dbReference>
<evidence type="ECO:0000256" key="3">
    <source>
        <dbReference type="ARBA" id="ARBA00022679"/>
    </source>
</evidence>
<dbReference type="CDD" id="cd01335">
    <property type="entry name" value="Radical_SAM"/>
    <property type="match status" value="1"/>
</dbReference>
<keyword evidence="5" id="KW-0479">Metal-binding</keyword>
<dbReference type="PROSITE" id="PS51918">
    <property type="entry name" value="RADICAL_SAM"/>
    <property type="match status" value="1"/>
</dbReference>
<dbReference type="InterPro" id="IPR023404">
    <property type="entry name" value="rSAM_horseshoe"/>
</dbReference>
<dbReference type="GO" id="GO:0031419">
    <property type="term" value="F:cobalamin binding"/>
    <property type="evidence" value="ECO:0007669"/>
    <property type="project" value="InterPro"/>
</dbReference>
<gene>
    <name evidence="10" type="ORF">H1016_04040</name>
</gene>
<dbReference type="SFLD" id="SFLDS00029">
    <property type="entry name" value="Radical_SAM"/>
    <property type="match status" value="1"/>
</dbReference>
<evidence type="ECO:0000259" key="9">
    <source>
        <dbReference type="PROSITE" id="PS51918"/>
    </source>
</evidence>
<dbReference type="PANTHER" id="PTHR43409:SF7">
    <property type="entry name" value="BLL1977 PROTEIN"/>
    <property type="match status" value="1"/>
</dbReference>
<dbReference type="GO" id="GO:0051539">
    <property type="term" value="F:4 iron, 4 sulfur cluster binding"/>
    <property type="evidence" value="ECO:0007669"/>
    <property type="project" value="UniProtKB-KW"/>
</dbReference>
<dbReference type="InterPro" id="IPR007197">
    <property type="entry name" value="rSAM"/>
</dbReference>
<dbReference type="AlphaFoldDB" id="A0A832XGX4"/>
<comment type="caution">
    <text evidence="10">The sequence shown here is derived from an EMBL/GenBank/DDBJ whole genome shotgun (WGS) entry which is preliminary data.</text>
</comment>
<evidence type="ECO:0000256" key="2">
    <source>
        <dbReference type="ARBA" id="ARBA00022603"/>
    </source>
</evidence>
<organism evidence="10 11">
    <name type="scientific">Candidatus Naiadarchaeum limnaeum</name>
    <dbReference type="NCBI Taxonomy" id="2756139"/>
    <lineage>
        <taxon>Archaea</taxon>
        <taxon>Candidatus Undinarchaeota</taxon>
        <taxon>Candidatus Undinarchaeia</taxon>
        <taxon>Candidatus Naiadarchaeales</taxon>
        <taxon>Candidatus Naiadarchaeaceae</taxon>
        <taxon>Candidatus Naiadarchaeum</taxon>
    </lineage>
</organism>
<protein>
    <submittedName>
        <fullName evidence="10">Radical SAM protein</fullName>
    </submittedName>
</protein>
<dbReference type="Pfam" id="PF04055">
    <property type="entry name" value="Radical_SAM"/>
    <property type="match status" value="1"/>
</dbReference>
<proteinExistence type="predicted"/>
<feature type="domain" description="B12-binding" evidence="8">
    <location>
        <begin position="4"/>
        <end position="142"/>
    </location>
</feature>
<dbReference type="InterPro" id="IPR006638">
    <property type="entry name" value="Elp3/MiaA/NifB-like_rSAM"/>
</dbReference>
<dbReference type="SUPFAM" id="SSF52242">
    <property type="entry name" value="Cobalamin (vitamin B12)-binding domain"/>
    <property type="match status" value="1"/>
</dbReference>